<name>A0A5C4NE24_9RHOB</name>
<dbReference type="GO" id="GO:0005737">
    <property type="term" value="C:cytoplasm"/>
    <property type="evidence" value="ECO:0007669"/>
    <property type="project" value="TreeGrafter"/>
</dbReference>
<evidence type="ECO:0000313" key="1">
    <source>
        <dbReference type="EMBL" id="TNC73004.1"/>
    </source>
</evidence>
<organism evidence="1 2">
    <name type="scientific">Rubellimicrobium roseum</name>
    <dbReference type="NCBI Taxonomy" id="687525"/>
    <lineage>
        <taxon>Bacteria</taxon>
        <taxon>Pseudomonadati</taxon>
        <taxon>Pseudomonadota</taxon>
        <taxon>Alphaproteobacteria</taxon>
        <taxon>Rhodobacterales</taxon>
        <taxon>Roseobacteraceae</taxon>
        <taxon>Rubellimicrobium</taxon>
    </lineage>
</organism>
<dbReference type="PANTHER" id="PTHR48100:SF1">
    <property type="entry name" value="HISTIDINE PHOSPHATASE FAMILY PROTEIN-RELATED"/>
    <property type="match status" value="1"/>
</dbReference>
<dbReference type="InterPro" id="IPR050275">
    <property type="entry name" value="PGM_Phosphatase"/>
</dbReference>
<dbReference type="CDD" id="cd07067">
    <property type="entry name" value="HP_PGM_like"/>
    <property type="match status" value="1"/>
</dbReference>
<dbReference type="GO" id="GO:0016791">
    <property type="term" value="F:phosphatase activity"/>
    <property type="evidence" value="ECO:0007669"/>
    <property type="project" value="TreeGrafter"/>
</dbReference>
<accession>A0A5C4NE24</accession>
<dbReference type="EMBL" id="VDFV01000005">
    <property type="protein sequence ID" value="TNC73004.1"/>
    <property type="molecule type" value="Genomic_DNA"/>
</dbReference>
<dbReference type="AlphaFoldDB" id="A0A5C4NE24"/>
<gene>
    <name evidence="1" type="ORF">FHG71_06825</name>
</gene>
<dbReference type="OrthoDB" id="8347407at2"/>
<dbReference type="SMART" id="SM00855">
    <property type="entry name" value="PGAM"/>
    <property type="match status" value="1"/>
</dbReference>
<protein>
    <submittedName>
        <fullName evidence="1">Histidine phosphatase family protein</fullName>
    </submittedName>
</protein>
<dbReference type="Proteomes" id="UP000305709">
    <property type="component" value="Unassembled WGS sequence"/>
</dbReference>
<evidence type="ECO:0000313" key="2">
    <source>
        <dbReference type="Proteomes" id="UP000305709"/>
    </source>
</evidence>
<dbReference type="Gene3D" id="3.40.50.1240">
    <property type="entry name" value="Phosphoglycerate mutase-like"/>
    <property type="match status" value="1"/>
</dbReference>
<dbReference type="InterPro" id="IPR013078">
    <property type="entry name" value="His_Pase_superF_clade-1"/>
</dbReference>
<dbReference type="Pfam" id="PF00300">
    <property type="entry name" value="His_Phos_1"/>
    <property type="match status" value="1"/>
</dbReference>
<sequence>MRRLWLVRHGPTGAKGMCGWTDLPADLSDVARLNRLSLALPWVPVVSSDLRRAVTTADALAEDRPRLPHDPALREMHFGAWEMRTHLEVEAEAPVLARALWAEPGDHAPPGGESWNALRRRIGSALDRLQAAHPELIVVCHFGPILATLQRARGISALEVFAQRIEPLSLTVLTRDESGWRVEAVDHRP</sequence>
<keyword evidence="2" id="KW-1185">Reference proteome</keyword>
<proteinExistence type="predicted"/>
<dbReference type="InterPro" id="IPR029033">
    <property type="entry name" value="His_PPase_superfam"/>
</dbReference>
<dbReference type="PANTHER" id="PTHR48100">
    <property type="entry name" value="BROAD-SPECIFICITY PHOSPHATASE YOR283W-RELATED"/>
    <property type="match status" value="1"/>
</dbReference>
<dbReference type="RefSeq" id="WP_139080883.1">
    <property type="nucleotide sequence ID" value="NZ_VDFV01000005.1"/>
</dbReference>
<comment type="caution">
    <text evidence="1">The sequence shown here is derived from an EMBL/GenBank/DDBJ whole genome shotgun (WGS) entry which is preliminary data.</text>
</comment>
<dbReference type="SUPFAM" id="SSF53254">
    <property type="entry name" value="Phosphoglycerate mutase-like"/>
    <property type="match status" value="1"/>
</dbReference>
<reference evidence="1 2" key="1">
    <citation type="submission" date="2019-06" db="EMBL/GenBank/DDBJ databases">
        <authorList>
            <person name="Jiang L."/>
        </authorList>
    </citation>
    <scope>NUCLEOTIDE SEQUENCE [LARGE SCALE GENOMIC DNA]</scope>
    <source>
        <strain evidence="1 2">YIM 48858</strain>
    </source>
</reference>